<dbReference type="InterPro" id="IPR007197">
    <property type="entry name" value="rSAM"/>
</dbReference>
<accession>A0A382I1T6</accession>
<dbReference type="SFLD" id="SFLDS00029">
    <property type="entry name" value="Radical_SAM"/>
    <property type="match status" value="1"/>
</dbReference>
<organism evidence="7">
    <name type="scientific">marine metagenome</name>
    <dbReference type="NCBI Taxonomy" id="408172"/>
    <lineage>
        <taxon>unclassified sequences</taxon>
        <taxon>metagenomes</taxon>
        <taxon>ecological metagenomes</taxon>
    </lineage>
</organism>
<dbReference type="GO" id="GO:0005829">
    <property type="term" value="C:cytosol"/>
    <property type="evidence" value="ECO:0007669"/>
    <property type="project" value="TreeGrafter"/>
</dbReference>
<feature type="non-terminal residue" evidence="7">
    <location>
        <position position="164"/>
    </location>
</feature>
<keyword evidence="3" id="KW-0479">Metal-binding</keyword>
<dbReference type="GO" id="GO:0031419">
    <property type="term" value="F:cobalamin binding"/>
    <property type="evidence" value="ECO:0007669"/>
    <property type="project" value="InterPro"/>
</dbReference>
<comment type="cofactor">
    <cofactor evidence="1">
        <name>[4Fe-4S] cluster</name>
        <dbReference type="ChEBI" id="CHEBI:49883"/>
    </cofactor>
</comment>
<sequence>MNHKRAYDAMEPLVFSILAGLTPPDIEVVLYDERLESIPYDEPTDLVAITVETYTARSAYQTAAEFRRRGVRVVMGGYHATFMPEEVQSFCDSLVIGDAEGLWEQIISDVKKNNLKKIYRQENQPSIADLKPDRKIFMGKRYAPISLIQYGRGCRYACDFCSIH</sequence>
<dbReference type="GO" id="GO:0046872">
    <property type="term" value="F:metal ion binding"/>
    <property type="evidence" value="ECO:0007669"/>
    <property type="project" value="UniProtKB-KW"/>
</dbReference>
<feature type="domain" description="B12-binding" evidence="6">
    <location>
        <begin position="1"/>
        <end position="117"/>
    </location>
</feature>
<dbReference type="Gene3D" id="3.40.50.280">
    <property type="entry name" value="Cobalamin-binding domain"/>
    <property type="match status" value="1"/>
</dbReference>
<keyword evidence="5" id="KW-0411">Iron-sulfur</keyword>
<reference evidence="7" key="1">
    <citation type="submission" date="2018-05" db="EMBL/GenBank/DDBJ databases">
        <authorList>
            <person name="Lanie J.A."/>
            <person name="Ng W.-L."/>
            <person name="Kazmierczak K.M."/>
            <person name="Andrzejewski T.M."/>
            <person name="Davidsen T.M."/>
            <person name="Wayne K.J."/>
            <person name="Tettelin H."/>
            <person name="Glass J.I."/>
            <person name="Rusch D."/>
            <person name="Podicherti R."/>
            <person name="Tsui H.-C.T."/>
            <person name="Winkler M.E."/>
        </authorList>
    </citation>
    <scope>NUCLEOTIDE SEQUENCE</scope>
</reference>
<evidence type="ECO:0000256" key="2">
    <source>
        <dbReference type="ARBA" id="ARBA00022691"/>
    </source>
</evidence>
<dbReference type="GO" id="GO:0051536">
    <property type="term" value="F:iron-sulfur cluster binding"/>
    <property type="evidence" value="ECO:0007669"/>
    <property type="project" value="UniProtKB-KW"/>
</dbReference>
<dbReference type="Pfam" id="PF02310">
    <property type="entry name" value="B12-binding"/>
    <property type="match status" value="1"/>
</dbReference>
<dbReference type="EMBL" id="UINC01064556">
    <property type="protein sequence ID" value="SVB93335.1"/>
    <property type="molecule type" value="Genomic_DNA"/>
</dbReference>
<dbReference type="AlphaFoldDB" id="A0A382I1T6"/>
<name>A0A382I1T6_9ZZZZ</name>
<dbReference type="PROSITE" id="PS51332">
    <property type="entry name" value="B12_BINDING"/>
    <property type="match status" value="1"/>
</dbReference>
<protein>
    <recommendedName>
        <fullName evidence="6">B12-binding domain-containing protein</fullName>
    </recommendedName>
</protein>
<evidence type="ECO:0000256" key="5">
    <source>
        <dbReference type="ARBA" id="ARBA00023014"/>
    </source>
</evidence>
<proteinExistence type="predicted"/>
<keyword evidence="4" id="KW-0408">Iron</keyword>
<dbReference type="GO" id="GO:0003824">
    <property type="term" value="F:catalytic activity"/>
    <property type="evidence" value="ECO:0007669"/>
    <property type="project" value="InterPro"/>
</dbReference>
<keyword evidence="2" id="KW-0949">S-adenosyl-L-methionine</keyword>
<evidence type="ECO:0000256" key="1">
    <source>
        <dbReference type="ARBA" id="ARBA00001966"/>
    </source>
</evidence>
<evidence type="ECO:0000256" key="4">
    <source>
        <dbReference type="ARBA" id="ARBA00023004"/>
    </source>
</evidence>
<gene>
    <name evidence="7" type="ORF">METZ01_LOCUS246189</name>
</gene>
<dbReference type="InterPro" id="IPR051198">
    <property type="entry name" value="BchE-like"/>
</dbReference>
<evidence type="ECO:0000313" key="7">
    <source>
        <dbReference type="EMBL" id="SVB93335.1"/>
    </source>
</evidence>
<dbReference type="PANTHER" id="PTHR43409:SF7">
    <property type="entry name" value="BLL1977 PROTEIN"/>
    <property type="match status" value="1"/>
</dbReference>
<evidence type="ECO:0000259" key="6">
    <source>
        <dbReference type="PROSITE" id="PS51332"/>
    </source>
</evidence>
<dbReference type="InterPro" id="IPR006158">
    <property type="entry name" value="Cobalamin-bd"/>
</dbReference>
<dbReference type="SFLD" id="SFLDG01082">
    <property type="entry name" value="B12-binding_domain_containing"/>
    <property type="match status" value="1"/>
</dbReference>
<evidence type="ECO:0000256" key="3">
    <source>
        <dbReference type="ARBA" id="ARBA00022723"/>
    </source>
</evidence>
<dbReference type="PANTHER" id="PTHR43409">
    <property type="entry name" value="ANAEROBIC MAGNESIUM-PROTOPORPHYRIN IX MONOMETHYL ESTER CYCLASE-RELATED"/>
    <property type="match status" value="1"/>
</dbReference>